<reference evidence="2" key="2">
    <citation type="submission" date="2023-05" db="EMBL/GenBank/DDBJ databases">
        <authorList>
            <consortium name="Lawrence Berkeley National Laboratory"/>
            <person name="Steindorff A."/>
            <person name="Hensen N."/>
            <person name="Bonometti L."/>
            <person name="Westerberg I."/>
            <person name="Brannstrom I.O."/>
            <person name="Guillou S."/>
            <person name="Cros-Aarteil S."/>
            <person name="Calhoun S."/>
            <person name="Haridas S."/>
            <person name="Kuo A."/>
            <person name="Mondo S."/>
            <person name="Pangilinan J."/>
            <person name="Riley R."/>
            <person name="Labutti K."/>
            <person name="Andreopoulos B."/>
            <person name="Lipzen A."/>
            <person name="Chen C."/>
            <person name="Yanf M."/>
            <person name="Daum C."/>
            <person name="Ng V."/>
            <person name="Clum A."/>
            <person name="Ohm R."/>
            <person name="Martin F."/>
            <person name="Silar P."/>
            <person name="Natvig D."/>
            <person name="Lalanne C."/>
            <person name="Gautier V."/>
            <person name="Ament-Velasquez S.L."/>
            <person name="Kruys A."/>
            <person name="Hutchinson M.I."/>
            <person name="Powell A.J."/>
            <person name="Barry K."/>
            <person name="Miller A.N."/>
            <person name="Grigoriev I.V."/>
            <person name="Debuchy R."/>
            <person name="Gladieux P."/>
            <person name="Thoren M.H."/>
            <person name="Johannesson H."/>
        </authorList>
    </citation>
    <scope>NUCLEOTIDE SEQUENCE</scope>
    <source>
        <strain evidence="2">CBS 315.58</strain>
    </source>
</reference>
<feature type="signal peptide" evidence="1">
    <location>
        <begin position="1"/>
        <end position="17"/>
    </location>
</feature>
<reference evidence="2" key="1">
    <citation type="journal article" date="2023" name="Mol. Phylogenet. Evol.">
        <title>Genome-scale phylogeny and comparative genomics of the fungal order Sordariales.</title>
        <authorList>
            <person name="Hensen N."/>
            <person name="Bonometti L."/>
            <person name="Westerberg I."/>
            <person name="Brannstrom I.O."/>
            <person name="Guillou S."/>
            <person name="Cros-Aarteil S."/>
            <person name="Calhoun S."/>
            <person name="Haridas S."/>
            <person name="Kuo A."/>
            <person name="Mondo S."/>
            <person name="Pangilinan J."/>
            <person name="Riley R."/>
            <person name="LaButti K."/>
            <person name="Andreopoulos B."/>
            <person name="Lipzen A."/>
            <person name="Chen C."/>
            <person name="Yan M."/>
            <person name="Daum C."/>
            <person name="Ng V."/>
            <person name="Clum A."/>
            <person name="Steindorff A."/>
            <person name="Ohm R.A."/>
            <person name="Martin F."/>
            <person name="Silar P."/>
            <person name="Natvig D.O."/>
            <person name="Lalanne C."/>
            <person name="Gautier V."/>
            <person name="Ament-Velasquez S.L."/>
            <person name="Kruys A."/>
            <person name="Hutchinson M.I."/>
            <person name="Powell A.J."/>
            <person name="Barry K."/>
            <person name="Miller A.N."/>
            <person name="Grigoriev I.V."/>
            <person name="Debuchy R."/>
            <person name="Gladieux P."/>
            <person name="Hiltunen Thoren M."/>
            <person name="Johannesson H."/>
        </authorList>
    </citation>
    <scope>NUCLEOTIDE SEQUENCE</scope>
    <source>
        <strain evidence="2">CBS 315.58</strain>
    </source>
</reference>
<evidence type="ECO:0000313" key="2">
    <source>
        <dbReference type="EMBL" id="KAK4197246.1"/>
    </source>
</evidence>
<feature type="chain" id="PRO_5042966626" evidence="1">
    <location>
        <begin position="18"/>
        <end position="122"/>
    </location>
</feature>
<gene>
    <name evidence="2" type="ORF">QBC40DRAFT_351160</name>
</gene>
<organism evidence="2 3">
    <name type="scientific">Triangularia verruculosa</name>
    <dbReference type="NCBI Taxonomy" id="2587418"/>
    <lineage>
        <taxon>Eukaryota</taxon>
        <taxon>Fungi</taxon>
        <taxon>Dikarya</taxon>
        <taxon>Ascomycota</taxon>
        <taxon>Pezizomycotina</taxon>
        <taxon>Sordariomycetes</taxon>
        <taxon>Sordariomycetidae</taxon>
        <taxon>Sordariales</taxon>
        <taxon>Podosporaceae</taxon>
        <taxon>Triangularia</taxon>
    </lineage>
</organism>
<dbReference type="EMBL" id="MU863967">
    <property type="protein sequence ID" value="KAK4197246.1"/>
    <property type="molecule type" value="Genomic_DNA"/>
</dbReference>
<dbReference type="Proteomes" id="UP001303160">
    <property type="component" value="Unassembled WGS sequence"/>
</dbReference>
<proteinExistence type="predicted"/>
<evidence type="ECO:0000256" key="1">
    <source>
        <dbReference type="SAM" id="SignalP"/>
    </source>
</evidence>
<name>A0AAN6XBI6_9PEZI</name>
<protein>
    <submittedName>
        <fullName evidence="2">Uncharacterized protein</fullName>
    </submittedName>
</protein>
<accession>A0AAN6XBI6</accession>
<evidence type="ECO:0000313" key="3">
    <source>
        <dbReference type="Proteomes" id="UP001303160"/>
    </source>
</evidence>
<dbReference type="AlphaFoldDB" id="A0AAN6XBI6"/>
<keyword evidence="1" id="KW-0732">Signal</keyword>
<comment type="caution">
    <text evidence="2">The sequence shown here is derived from an EMBL/GenBank/DDBJ whole genome shotgun (WGS) entry which is preliminary data.</text>
</comment>
<keyword evidence="3" id="KW-1185">Reference proteome</keyword>
<sequence length="122" mass="12328">MQLLAPILLFTAALASATTEQQPFRRQIGSNSTLVTVQVAETGVSNNNIKIAPCLPELPSTDNSITNQVLRAGSPSPTDLGLGSNRFAGNGGGDFFQVSSASSTVAGILGVIGAVVGGAMLL</sequence>